<evidence type="ECO:0000313" key="1">
    <source>
        <dbReference type="EMBL" id="KAK1904503.1"/>
    </source>
</evidence>
<dbReference type="Proteomes" id="UP001228049">
    <property type="component" value="Unassembled WGS sequence"/>
</dbReference>
<protein>
    <submittedName>
        <fullName evidence="1">Indole-3-glycerol phosphate synthase</fullName>
    </submittedName>
</protein>
<keyword evidence="2" id="KW-1185">Reference proteome</keyword>
<dbReference type="EMBL" id="JASDAP010000004">
    <property type="protein sequence ID" value="KAK1904503.1"/>
    <property type="molecule type" value="Genomic_DNA"/>
</dbReference>
<accession>A0AAD9FFX3</accession>
<comment type="caution">
    <text evidence="1">The sequence shown here is derived from an EMBL/GenBank/DDBJ whole genome shotgun (WGS) entry which is preliminary data.</text>
</comment>
<sequence length="136" mass="14688">MVNILLHFLFTGERCMLEESLSAREPQDFFSSALRLPLRTAGSVAEGRGAAEIRAMFPPGSDGAALQKAFPRCGMCLAVFGSPGDGFTSGPFARQRGVNSPNDERLADGPMRRAALKMSSCSSRGRHLKMETVHDL</sequence>
<name>A0AAD9FFX3_DISEL</name>
<proteinExistence type="predicted"/>
<dbReference type="AlphaFoldDB" id="A0AAD9FFX3"/>
<reference evidence="1" key="1">
    <citation type="submission" date="2023-04" db="EMBL/GenBank/DDBJ databases">
        <title>Chromosome-level genome of Chaenocephalus aceratus.</title>
        <authorList>
            <person name="Park H."/>
        </authorList>
    </citation>
    <scope>NUCLEOTIDE SEQUENCE</scope>
    <source>
        <strain evidence="1">DE</strain>
        <tissue evidence="1">Muscle</tissue>
    </source>
</reference>
<evidence type="ECO:0000313" key="2">
    <source>
        <dbReference type="Proteomes" id="UP001228049"/>
    </source>
</evidence>
<gene>
    <name evidence="1" type="ORF">KUDE01_011685</name>
</gene>
<organism evidence="1 2">
    <name type="scientific">Dissostichus eleginoides</name>
    <name type="common">Patagonian toothfish</name>
    <name type="synonym">Dissostichus amissus</name>
    <dbReference type="NCBI Taxonomy" id="100907"/>
    <lineage>
        <taxon>Eukaryota</taxon>
        <taxon>Metazoa</taxon>
        <taxon>Chordata</taxon>
        <taxon>Craniata</taxon>
        <taxon>Vertebrata</taxon>
        <taxon>Euteleostomi</taxon>
        <taxon>Actinopterygii</taxon>
        <taxon>Neopterygii</taxon>
        <taxon>Teleostei</taxon>
        <taxon>Neoteleostei</taxon>
        <taxon>Acanthomorphata</taxon>
        <taxon>Eupercaria</taxon>
        <taxon>Perciformes</taxon>
        <taxon>Notothenioidei</taxon>
        <taxon>Nototheniidae</taxon>
        <taxon>Dissostichus</taxon>
    </lineage>
</organism>